<organism evidence="5 6">
    <name type="scientific">Chitinophaga skermanii</name>
    <dbReference type="NCBI Taxonomy" id="331697"/>
    <lineage>
        <taxon>Bacteria</taxon>
        <taxon>Pseudomonadati</taxon>
        <taxon>Bacteroidota</taxon>
        <taxon>Chitinophagia</taxon>
        <taxon>Chitinophagales</taxon>
        <taxon>Chitinophagaceae</taxon>
        <taxon>Chitinophaga</taxon>
    </lineage>
</organism>
<dbReference type="EMBL" id="QLLL01000001">
    <property type="protein sequence ID" value="RAJ10561.1"/>
    <property type="molecule type" value="Genomic_DNA"/>
</dbReference>
<dbReference type="SUPFAM" id="SSF53474">
    <property type="entry name" value="alpha/beta-Hydrolases"/>
    <property type="match status" value="1"/>
</dbReference>
<reference evidence="5 6" key="1">
    <citation type="submission" date="2018-06" db="EMBL/GenBank/DDBJ databases">
        <title>Genomic Encyclopedia of Archaeal and Bacterial Type Strains, Phase II (KMG-II): from individual species to whole genera.</title>
        <authorList>
            <person name="Goeker M."/>
        </authorList>
    </citation>
    <scope>NUCLEOTIDE SEQUENCE [LARGE SCALE GENOMIC DNA]</scope>
    <source>
        <strain evidence="5 6">DSM 23857</strain>
    </source>
</reference>
<dbReference type="Pfam" id="PF00135">
    <property type="entry name" value="COesterase"/>
    <property type="match status" value="1"/>
</dbReference>
<evidence type="ECO:0000256" key="3">
    <source>
        <dbReference type="RuleBase" id="RU361235"/>
    </source>
</evidence>
<dbReference type="PROSITE" id="PS00122">
    <property type="entry name" value="CARBOXYLESTERASE_B_1"/>
    <property type="match status" value="1"/>
</dbReference>
<feature type="signal peptide" evidence="3">
    <location>
        <begin position="1"/>
        <end position="20"/>
    </location>
</feature>
<evidence type="ECO:0000259" key="4">
    <source>
        <dbReference type="Pfam" id="PF00135"/>
    </source>
</evidence>
<keyword evidence="3" id="KW-0732">Signal</keyword>
<evidence type="ECO:0000256" key="2">
    <source>
        <dbReference type="ARBA" id="ARBA00022801"/>
    </source>
</evidence>
<protein>
    <recommendedName>
        <fullName evidence="3">Carboxylic ester hydrolase</fullName>
        <ecNumber evidence="3">3.1.1.-</ecNumber>
    </recommendedName>
</protein>
<dbReference type="InterPro" id="IPR029058">
    <property type="entry name" value="AB_hydrolase_fold"/>
</dbReference>
<feature type="domain" description="Carboxylesterase type B" evidence="4">
    <location>
        <begin position="24"/>
        <end position="500"/>
    </location>
</feature>
<evidence type="ECO:0000256" key="1">
    <source>
        <dbReference type="ARBA" id="ARBA00005964"/>
    </source>
</evidence>
<evidence type="ECO:0000313" key="6">
    <source>
        <dbReference type="Proteomes" id="UP000249547"/>
    </source>
</evidence>
<dbReference type="EC" id="3.1.1.-" evidence="3"/>
<evidence type="ECO:0000313" key="5">
    <source>
        <dbReference type="EMBL" id="RAJ10561.1"/>
    </source>
</evidence>
<dbReference type="AlphaFoldDB" id="A0A327R1Q0"/>
<sequence length="517" mass="57087">MKKIFTIICLLCSTVGNTFAQNPLIVKVAEGRLQGVQEKEVRIFKGIPYAAAPIGSLRWKEPQAAKPWKGIRDATHFGNRAMQRASYADMVFRSPRIDEDCLYLNVWTNAKRPTEKLPVLVYFHGGGLSSGDGSEWRYDGESMARRGIVVVTVNYRLGIFGFYAHPALTKQSTHTTSGNYGYLDQVAALLWVKKNIAAFGGDPSKVTIAGQSAGSISVSSLMASPLAKGLFRAAIGESGAVLASISPIPLQEAEQNGETFMKQVGIPSIETLQQMPAEQLMELATKASKRFSPTVDGYYMPQSPLAIYETGLQADIPLLAGWTSAEVSYHHATGKDQLTQASYKQLLTNLYGAQAEEVLQFYPANNDTEMLQSATDLASDRYIVHGTWKWMDLHAKTSGSVVYRYLFAKHFPEALDPRFITKEPLLGAPHSSDISYALGNLPNNTFYKWTPADFDVSGKMQSYFVNFIKTGNPNGAGLPNWPGLQASIPKVMVFDTETKTIGEPHLKRFVFMDRFFE</sequence>
<dbReference type="InterPro" id="IPR019826">
    <property type="entry name" value="Carboxylesterase_B_AS"/>
</dbReference>
<comment type="caution">
    <text evidence="5">The sequence shown here is derived from an EMBL/GenBank/DDBJ whole genome shotgun (WGS) entry which is preliminary data.</text>
</comment>
<name>A0A327R1Q0_9BACT</name>
<keyword evidence="2 3" id="KW-0378">Hydrolase</keyword>
<keyword evidence="6" id="KW-1185">Reference proteome</keyword>
<dbReference type="GO" id="GO:0016787">
    <property type="term" value="F:hydrolase activity"/>
    <property type="evidence" value="ECO:0007669"/>
    <property type="project" value="UniProtKB-KW"/>
</dbReference>
<dbReference type="Proteomes" id="UP000249547">
    <property type="component" value="Unassembled WGS sequence"/>
</dbReference>
<comment type="similarity">
    <text evidence="1 3">Belongs to the type-B carboxylesterase/lipase family.</text>
</comment>
<dbReference type="OrthoDB" id="9775851at2"/>
<dbReference type="PANTHER" id="PTHR11559">
    <property type="entry name" value="CARBOXYLESTERASE"/>
    <property type="match status" value="1"/>
</dbReference>
<dbReference type="Gene3D" id="3.40.50.1820">
    <property type="entry name" value="alpha/beta hydrolase"/>
    <property type="match status" value="1"/>
</dbReference>
<dbReference type="InterPro" id="IPR002018">
    <property type="entry name" value="CarbesteraseB"/>
</dbReference>
<dbReference type="InterPro" id="IPR050309">
    <property type="entry name" value="Type-B_Carboxylest/Lipase"/>
</dbReference>
<proteinExistence type="inferred from homology"/>
<gene>
    <name evidence="5" type="ORF">LX64_00165</name>
</gene>
<accession>A0A327R1Q0</accession>
<dbReference type="RefSeq" id="WP_111595705.1">
    <property type="nucleotide sequence ID" value="NZ_QLLL01000001.1"/>
</dbReference>
<feature type="chain" id="PRO_5016191609" description="Carboxylic ester hydrolase" evidence="3">
    <location>
        <begin position="21"/>
        <end position="517"/>
    </location>
</feature>